<proteinExistence type="predicted"/>
<accession>A0AAE6RMQ7</accession>
<protein>
    <submittedName>
        <fullName evidence="2">Uncharacterized protein</fullName>
    </submittedName>
</protein>
<evidence type="ECO:0000256" key="1">
    <source>
        <dbReference type="SAM" id="MobiDB-lite"/>
    </source>
</evidence>
<dbReference type="AlphaFoldDB" id="A0AAE6RMQ7"/>
<evidence type="ECO:0000313" key="2">
    <source>
        <dbReference type="EMBL" id="QHC56738.1"/>
    </source>
</evidence>
<reference evidence="3" key="1">
    <citation type="submission" date="2019-12" db="EMBL/GenBank/DDBJ databases">
        <title>Complete and draft genome sequences of new strains and members of some known species of the genus Rathayibacter isolated from plants.</title>
        <authorList>
            <person name="Tarlachkov S.V."/>
            <person name="Starodumova I.P."/>
            <person name="Dorofeeva L.V."/>
            <person name="Prisyazhnaya N.V."/>
            <person name="Leyn S."/>
            <person name="Zlamal J."/>
            <person name="Elan M."/>
            <person name="Osterman A.L."/>
            <person name="Nadler S."/>
            <person name="Subbotin S.A."/>
            <person name="Evtushenko L.I."/>
        </authorList>
    </citation>
    <scope>NUCLEOTIDE SEQUENCE [LARGE SCALE GENOMIC DNA]</scope>
    <source>
        <strain evidence="3">VKM Ac-2761</strain>
    </source>
</reference>
<dbReference type="Proteomes" id="UP000465031">
    <property type="component" value="Chromosome"/>
</dbReference>
<sequence length="62" mass="6723">MKNEGRIAVRTPGSADPRTSGAILPSFFTDPASPTPGAGRRLLARDLRQHRMRLDQIPVDGP</sequence>
<feature type="region of interest" description="Disordered" evidence="1">
    <location>
        <begin position="1"/>
        <end position="39"/>
    </location>
</feature>
<name>A0AAE6RMQ7_9MICO</name>
<dbReference type="RefSeq" id="WP_132505870.1">
    <property type="nucleotide sequence ID" value="NZ_CP047186.1"/>
</dbReference>
<gene>
    <name evidence="2" type="ORF">GSU10_14615</name>
</gene>
<organism evidence="2 3">
    <name type="scientific">Rathayibacter tanaceti</name>
    <dbReference type="NCBI Taxonomy" id="1671680"/>
    <lineage>
        <taxon>Bacteria</taxon>
        <taxon>Bacillati</taxon>
        <taxon>Actinomycetota</taxon>
        <taxon>Actinomycetes</taxon>
        <taxon>Micrococcales</taxon>
        <taxon>Microbacteriaceae</taxon>
        <taxon>Rathayibacter</taxon>
    </lineage>
</organism>
<evidence type="ECO:0000313" key="3">
    <source>
        <dbReference type="Proteomes" id="UP000465031"/>
    </source>
</evidence>
<dbReference type="KEGG" id="rte:GSU10_14615"/>
<dbReference type="EMBL" id="CP047186">
    <property type="protein sequence ID" value="QHC56738.1"/>
    <property type="molecule type" value="Genomic_DNA"/>
</dbReference>